<reference evidence="1 2" key="1">
    <citation type="journal article" date="2019" name="Sci. Rep.">
        <title>Orb-weaving spider Araneus ventricosus genome elucidates the spidroin gene catalogue.</title>
        <authorList>
            <person name="Kono N."/>
            <person name="Nakamura H."/>
            <person name="Ohtoshi R."/>
            <person name="Moran D.A.P."/>
            <person name="Shinohara A."/>
            <person name="Yoshida Y."/>
            <person name="Fujiwara M."/>
            <person name="Mori M."/>
            <person name="Tomita M."/>
            <person name="Arakawa K."/>
        </authorList>
    </citation>
    <scope>NUCLEOTIDE SEQUENCE [LARGE SCALE GENOMIC DNA]</scope>
</reference>
<sequence>MNLMSNQIFPLQRILSKKFFHQIIPHQSKASSTFAQVCCDHVKLTEFVEEGERPVVSISHLCRRAFDNLLEKNKPIVGLGVDFEVGDQSLSRMVRLDLQRFSWPARVAMNGWLRTIIPL</sequence>
<evidence type="ECO:0000313" key="2">
    <source>
        <dbReference type="Proteomes" id="UP000499080"/>
    </source>
</evidence>
<feature type="non-terminal residue" evidence="1">
    <location>
        <position position="119"/>
    </location>
</feature>
<dbReference type="Proteomes" id="UP000499080">
    <property type="component" value="Unassembled WGS sequence"/>
</dbReference>
<comment type="caution">
    <text evidence="1">The sequence shown here is derived from an EMBL/GenBank/DDBJ whole genome shotgun (WGS) entry which is preliminary data.</text>
</comment>
<organism evidence="1 2">
    <name type="scientific">Araneus ventricosus</name>
    <name type="common">Orbweaver spider</name>
    <name type="synonym">Epeira ventricosa</name>
    <dbReference type="NCBI Taxonomy" id="182803"/>
    <lineage>
        <taxon>Eukaryota</taxon>
        <taxon>Metazoa</taxon>
        <taxon>Ecdysozoa</taxon>
        <taxon>Arthropoda</taxon>
        <taxon>Chelicerata</taxon>
        <taxon>Arachnida</taxon>
        <taxon>Araneae</taxon>
        <taxon>Araneomorphae</taxon>
        <taxon>Entelegynae</taxon>
        <taxon>Araneoidea</taxon>
        <taxon>Araneidae</taxon>
        <taxon>Araneus</taxon>
    </lineage>
</organism>
<name>A0A4Y2N9Q6_ARAVE</name>
<evidence type="ECO:0000313" key="1">
    <source>
        <dbReference type="EMBL" id="GBN36168.1"/>
    </source>
</evidence>
<proteinExistence type="predicted"/>
<accession>A0A4Y2N9Q6</accession>
<keyword evidence="2" id="KW-1185">Reference proteome</keyword>
<dbReference type="AlphaFoldDB" id="A0A4Y2N9Q6"/>
<protein>
    <submittedName>
        <fullName evidence="1">Uncharacterized protein</fullName>
    </submittedName>
</protein>
<dbReference type="EMBL" id="BGPR01127004">
    <property type="protein sequence ID" value="GBN36168.1"/>
    <property type="molecule type" value="Genomic_DNA"/>
</dbReference>
<gene>
    <name evidence="1" type="ORF">AVEN_30816_1</name>
</gene>